<dbReference type="FunCoup" id="A0A420WFF2">
    <property type="interactions" value="174"/>
</dbReference>
<gene>
    <name evidence="3" type="ORF">DES40_2507</name>
</gene>
<comment type="subcellular location">
    <subcellularLocation>
        <location evidence="2">Cell membrane</location>
        <topology evidence="2">Lipid-anchor</topology>
    </subcellularLocation>
</comment>
<protein>
    <submittedName>
        <fullName evidence="3">Multidrug efflux system outer membrane protein</fullName>
    </submittedName>
</protein>
<dbReference type="Proteomes" id="UP000282211">
    <property type="component" value="Unassembled WGS sequence"/>
</dbReference>
<dbReference type="InterPro" id="IPR010131">
    <property type="entry name" value="MdtP/NodT-like"/>
</dbReference>
<dbReference type="InParanoid" id="A0A420WFF2"/>
<keyword evidence="2" id="KW-1134">Transmembrane beta strand</keyword>
<evidence type="ECO:0000256" key="2">
    <source>
        <dbReference type="RuleBase" id="RU362097"/>
    </source>
</evidence>
<dbReference type="GO" id="GO:0005886">
    <property type="term" value="C:plasma membrane"/>
    <property type="evidence" value="ECO:0007669"/>
    <property type="project" value="UniProtKB-SubCell"/>
</dbReference>
<dbReference type="SUPFAM" id="SSF56954">
    <property type="entry name" value="Outer membrane efflux proteins (OEP)"/>
    <property type="match status" value="1"/>
</dbReference>
<keyword evidence="4" id="KW-1185">Reference proteome</keyword>
<keyword evidence="2" id="KW-0472">Membrane</keyword>
<proteinExistence type="inferred from homology"/>
<name>A0A420WFF2_9PROT</name>
<dbReference type="InterPro" id="IPR003423">
    <property type="entry name" value="OMP_efflux"/>
</dbReference>
<dbReference type="PANTHER" id="PTHR30203:SF32">
    <property type="entry name" value="CATION EFFLUX SYSTEM PROTEIN CUSC"/>
    <property type="match status" value="1"/>
</dbReference>
<sequence>MTYKHVILTLLSGSVLTGCASLSEVYSPPSSSVETALRMTDDSVPSKPLYWDELVTSPELKALIEMGLDENRDLKVSAANVQLARAQLRLSQADRLPTLSVTGSATEGGRIAGNRTTASAFFSDSTVAQIGASSYELDFFGRLESREESAFQQYLATEAGERSVRISVVAAIMDAWMQLGADQALLNLAQETASNQKVSLELTQGLLDAGAANELDVRRASASMQSALADVAQSQALIMQDKNTLELLVGSKIPESIFTAVQLTPYPVKTDIPVELSSSVLLNRPDIIAAEASLKAASADIIAARAAYFPTISLTGSVGEASLGLKNLFDGGGALGWSFGPTLSLPIFDGGRRDANLEGAKASEALALAQYEQAIQTAFKEASDALAVASTIDARLSALDQFTEDTGVTLYLSRERFKEGLDDYLSVLDAQRQDFTGRQQHILVQLLKGQNTTALYRALGSWSE</sequence>
<dbReference type="Gene3D" id="2.20.200.10">
    <property type="entry name" value="Outer membrane efflux proteins (OEP)"/>
    <property type="match status" value="1"/>
</dbReference>
<dbReference type="PROSITE" id="PS51257">
    <property type="entry name" value="PROKAR_LIPOPROTEIN"/>
    <property type="match status" value="1"/>
</dbReference>
<dbReference type="OrthoDB" id="7181739at2"/>
<keyword evidence="2" id="KW-0812">Transmembrane</keyword>
<accession>A0A420WFF2</accession>
<dbReference type="RefSeq" id="WP_121102644.1">
    <property type="nucleotide sequence ID" value="NZ_RBII01000002.1"/>
</dbReference>
<dbReference type="EMBL" id="RBII01000002">
    <property type="protein sequence ID" value="RKQ69703.1"/>
    <property type="molecule type" value="Genomic_DNA"/>
</dbReference>
<evidence type="ECO:0000256" key="1">
    <source>
        <dbReference type="ARBA" id="ARBA00007613"/>
    </source>
</evidence>
<evidence type="ECO:0000313" key="3">
    <source>
        <dbReference type="EMBL" id="RKQ69703.1"/>
    </source>
</evidence>
<dbReference type="Gene3D" id="1.20.1600.10">
    <property type="entry name" value="Outer membrane efflux proteins (OEP)"/>
    <property type="match status" value="1"/>
</dbReference>
<dbReference type="NCBIfam" id="TIGR01845">
    <property type="entry name" value="outer_NodT"/>
    <property type="match status" value="1"/>
</dbReference>
<evidence type="ECO:0000313" key="4">
    <source>
        <dbReference type="Proteomes" id="UP000282211"/>
    </source>
</evidence>
<dbReference type="Pfam" id="PF02321">
    <property type="entry name" value="OEP"/>
    <property type="match status" value="2"/>
</dbReference>
<reference evidence="3 4" key="1">
    <citation type="submission" date="2018-10" db="EMBL/GenBank/DDBJ databases">
        <title>Genomic Encyclopedia of Type Strains, Phase IV (KMG-IV): sequencing the most valuable type-strain genomes for metagenomic binning, comparative biology and taxonomic classification.</title>
        <authorList>
            <person name="Goeker M."/>
        </authorList>
    </citation>
    <scope>NUCLEOTIDE SEQUENCE [LARGE SCALE GENOMIC DNA]</scope>
    <source>
        <strain evidence="3 4">DSM 22008</strain>
    </source>
</reference>
<comment type="caution">
    <text evidence="3">The sequence shown here is derived from an EMBL/GenBank/DDBJ whole genome shotgun (WGS) entry which is preliminary data.</text>
</comment>
<keyword evidence="2" id="KW-0449">Lipoprotein</keyword>
<dbReference type="PANTHER" id="PTHR30203">
    <property type="entry name" value="OUTER MEMBRANE CATION EFFLUX PROTEIN"/>
    <property type="match status" value="1"/>
</dbReference>
<keyword evidence="2" id="KW-0564">Palmitate</keyword>
<organism evidence="3 4">
    <name type="scientific">Litorimonas taeanensis</name>
    <dbReference type="NCBI Taxonomy" id="568099"/>
    <lineage>
        <taxon>Bacteria</taxon>
        <taxon>Pseudomonadati</taxon>
        <taxon>Pseudomonadota</taxon>
        <taxon>Alphaproteobacteria</taxon>
        <taxon>Maricaulales</taxon>
        <taxon>Robiginitomaculaceae</taxon>
    </lineage>
</organism>
<dbReference type="GO" id="GO:0015562">
    <property type="term" value="F:efflux transmembrane transporter activity"/>
    <property type="evidence" value="ECO:0007669"/>
    <property type="project" value="InterPro"/>
</dbReference>
<comment type="similarity">
    <text evidence="1 2">Belongs to the outer membrane factor (OMF) (TC 1.B.17) family.</text>
</comment>
<dbReference type="AlphaFoldDB" id="A0A420WFF2"/>